<dbReference type="Pfam" id="PF03575">
    <property type="entry name" value="Peptidase_S51"/>
    <property type="match status" value="1"/>
</dbReference>
<name>A0ABS9UHB0_9BACL</name>
<evidence type="ECO:0000256" key="4">
    <source>
        <dbReference type="ARBA" id="ARBA00022825"/>
    </source>
</evidence>
<dbReference type="PANTHER" id="PTHR20842">
    <property type="entry name" value="PROTEASE S51 ALPHA-ASPARTYL DIPEPTIDASE"/>
    <property type="match status" value="1"/>
</dbReference>
<evidence type="ECO:0000313" key="6">
    <source>
        <dbReference type="Proteomes" id="UP001316087"/>
    </source>
</evidence>
<keyword evidence="2" id="KW-0645">Protease</keyword>
<dbReference type="SUPFAM" id="SSF52317">
    <property type="entry name" value="Class I glutamine amidotransferase-like"/>
    <property type="match status" value="1"/>
</dbReference>
<evidence type="ECO:0000256" key="3">
    <source>
        <dbReference type="ARBA" id="ARBA00022801"/>
    </source>
</evidence>
<dbReference type="InterPro" id="IPR005320">
    <property type="entry name" value="Peptidase_S51"/>
</dbReference>
<proteinExistence type="inferred from homology"/>
<dbReference type="Proteomes" id="UP001316087">
    <property type="component" value="Unassembled WGS sequence"/>
</dbReference>
<dbReference type="EMBL" id="JAKZFC010000009">
    <property type="protein sequence ID" value="MCH7323750.1"/>
    <property type="molecule type" value="Genomic_DNA"/>
</dbReference>
<keyword evidence="6" id="KW-1185">Reference proteome</keyword>
<dbReference type="RefSeq" id="WP_241370908.1">
    <property type="nucleotide sequence ID" value="NZ_JAKZFC010000009.1"/>
</dbReference>
<reference evidence="5 6" key="1">
    <citation type="submission" date="2022-03" db="EMBL/GenBank/DDBJ databases">
        <authorList>
            <person name="Jo J.-H."/>
            <person name="Im W.-T."/>
        </authorList>
    </citation>
    <scope>NUCLEOTIDE SEQUENCE [LARGE SCALE GENOMIC DNA]</scope>
    <source>
        <strain evidence="5 6">MA9</strain>
    </source>
</reference>
<comment type="caution">
    <text evidence="5">The sequence shown here is derived from an EMBL/GenBank/DDBJ whole genome shotgun (WGS) entry which is preliminary data.</text>
</comment>
<keyword evidence="3" id="KW-0378">Hydrolase</keyword>
<accession>A0ABS9UHB0</accession>
<evidence type="ECO:0000256" key="2">
    <source>
        <dbReference type="ARBA" id="ARBA00022670"/>
    </source>
</evidence>
<dbReference type="InterPro" id="IPR029062">
    <property type="entry name" value="Class_I_gatase-like"/>
</dbReference>
<evidence type="ECO:0000256" key="1">
    <source>
        <dbReference type="ARBA" id="ARBA00006534"/>
    </source>
</evidence>
<gene>
    <name evidence="5" type="ORF">LZ480_17905</name>
</gene>
<keyword evidence="4" id="KW-0720">Serine protease</keyword>
<sequence>MNRHILAISGGGFSEQQNAAIDQYLIQLTQKNAPVKIAFIATASNDNPHYIEKFHTSFQLHETTHITQQDFHRQDIQHIINAQDILYVGGGNTKYMLDCWNAAGFDGVLKNAYAEGIILAGVSAGAMCWFETCYSEVDGRFIQFEGLGLLKGAFCPHYQESERQKLFDTWASTHNIVPSYTLTDNENLHFKNEQCVMKLTSY</sequence>
<dbReference type="CDD" id="cd03146">
    <property type="entry name" value="GAT1_Peptidase_E"/>
    <property type="match status" value="1"/>
</dbReference>
<comment type="similarity">
    <text evidence="1">Belongs to the peptidase S51 family.</text>
</comment>
<dbReference type="PANTHER" id="PTHR20842:SF0">
    <property type="entry name" value="ALPHA-ASPARTYL DIPEPTIDASE"/>
    <property type="match status" value="1"/>
</dbReference>
<protein>
    <submittedName>
        <fullName evidence="5">Peptidase E</fullName>
    </submittedName>
</protein>
<organism evidence="5 6">
    <name type="scientific">Solibacillus palustris</name>
    <dbReference type="NCBI Taxonomy" id="2908203"/>
    <lineage>
        <taxon>Bacteria</taxon>
        <taxon>Bacillati</taxon>
        <taxon>Bacillota</taxon>
        <taxon>Bacilli</taxon>
        <taxon>Bacillales</taxon>
        <taxon>Caryophanaceae</taxon>
        <taxon>Solibacillus</taxon>
    </lineage>
</organism>
<dbReference type="Gene3D" id="3.40.50.880">
    <property type="match status" value="1"/>
</dbReference>
<evidence type="ECO:0000313" key="5">
    <source>
        <dbReference type="EMBL" id="MCH7323750.1"/>
    </source>
</evidence>